<sequence>MGNNQTVAFCQTPPVSEPKQIEGVGRPSPAPASDPSIRLASSQVAFVILPGSEDPAALMRRGGLEVKWTRGGAAQTVPGHKLQEACVPRAVDVNLLLPTLYLHFLADDFLMQDRDIDLALKSGNDNSELIIALPGSYDVERVGDSFGCLAQHLARVLTFLRAEGEIPVGGCSMKAGGFGPHSKYSCRVDDSRVYFSLKTARPKSDITLDKASFGIPEAADLYLFVHNHCSVEHMDEDERSSFEACIEQLPDEGGSLANLACFLKVFYEGGFAYNERRVTGTKTYLPVNLGIACMSVVPAFEGQTGISTGYPFLVPSGFVPFADTVPVTIRAIHQMSSRHHRYGLCFTRCVMVWASDDFEQDGVLHYSIVAPHGGFFYAPAGLKDHRRLGGLVYAFGEARSALEAPEDLATAASGGAAPTCGDIAPGGGAGRANEDRRVCTVCLDAEATMAAVPCGHRAYCGACAGASAPTSRPCPVCRAAVADVLRVY</sequence>
<dbReference type="PROSITE" id="PS50089">
    <property type="entry name" value="ZF_RING_2"/>
    <property type="match status" value="1"/>
</dbReference>
<reference evidence="4" key="1">
    <citation type="submission" date="2021-01" db="EMBL/GenBank/DDBJ databases">
        <authorList>
            <person name="Corre E."/>
            <person name="Pelletier E."/>
            <person name="Niang G."/>
            <person name="Scheremetjew M."/>
            <person name="Finn R."/>
            <person name="Kale V."/>
            <person name="Holt S."/>
            <person name="Cochrane G."/>
            <person name="Meng A."/>
            <person name="Brown T."/>
            <person name="Cohen L."/>
        </authorList>
    </citation>
    <scope>NUCLEOTIDE SEQUENCE</scope>
    <source>
        <strain evidence="4">RCC3387</strain>
    </source>
</reference>
<feature type="region of interest" description="Disordered" evidence="2">
    <location>
        <begin position="1"/>
        <end position="35"/>
    </location>
</feature>
<dbReference type="InterPro" id="IPR013083">
    <property type="entry name" value="Znf_RING/FYVE/PHD"/>
</dbReference>
<evidence type="ECO:0000256" key="2">
    <source>
        <dbReference type="SAM" id="MobiDB-lite"/>
    </source>
</evidence>
<feature type="domain" description="RING-type" evidence="3">
    <location>
        <begin position="439"/>
        <end position="478"/>
    </location>
</feature>
<dbReference type="Gene3D" id="3.30.40.10">
    <property type="entry name" value="Zinc/RING finger domain, C3HC4 (zinc finger)"/>
    <property type="match status" value="1"/>
</dbReference>
<gene>
    <name evidence="4" type="ORF">BRAN1462_LOCUS45095</name>
</gene>
<name>A0A6U6QYV6_9DINO</name>
<dbReference type="Pfam" id="PF13920">
    <property type="entry name" value="zf-C3HC4_3"/>
    <property type="match status" value="1"/>
</dbReference>
<organism evidence="4">
    <name type="scientific">Zooxanthella nutricula</name>
    <dbReference type="NCBI Taxonomy" id="1333877"/>
    <lineage>
        <taxon>Eukaryota</taxon>
        <taxon>Sar</taxon>
        <taxon>Alveolata</taxon>
        <taxon>Dinophyceae</taxon>
        <taxon>Peridiniales</taxon>
        <taxon>Peridiniales incertae sedis</taxon>
        <taxon>Zooxanthella</taxon>
    </lineage>
</organism>
<dbReference type="SMART" id="SM00184">
    <property type="entry name" value="RING"/>
    <property type="match status" value="1"/>
</dbReference>
<dbReference type="AlphaFoldDB" id="A0A6U6QYV6"/>
<keyword evidence="1" id="KW-0479">Metal-binding</keyword>
<evidence type="ECO:0000256" key="1">
    <source>
        <dbReference type="PROSITE-ProRule" id="PRU00175"/>
    </source>
</evidence>
<dbReference type="SUPFAM" id="SSF57850">
    <property type="entry name" value="RING/U-box"/>
    <property type="match status" value="1"/>
</dbReference>
<dbReference type="InterPro" id="IPR001841">
    <property type="entry name" value="Znf_RING"/>
</dbReference>
<proteinExistence type="predicted"/>
<evidence type="ECO:0000259" key="3">
    <source>
        <dbReference type="PROSITE" id="PS50089"/>
    </source>
</evidence>
<dbReference type="GO" id="GO:0008270">
    <property type="term" value="F:zinc ion binding"/>
    <property type="evidence" value="ECO:0007669"/>
    <property type="project" value="UniProtKB-KW"/>
</dbReference>
<evidence type="ECO:0000313" key="4">
    <source>
        <dbReference type="EMBL" id="CAD9620656.1"/>
    </source>
</evidence>
<keyword evidence="1" id="KW-0862">Zinc</keyword>
<protein>
    <recommendedName>
        <fullName evidence="3">RING-type domain-containing protein</fullName>
    </recommendedName>
</protein>
<keyword evidence="1" id="KW-0863">Zinc-finger</keyword>
<accession>A0A6U6QYV6</accession>
<dbReference type="EMBL" id="HBGW01070697">
    <property type="protein sequence ID" value="CAD9620656.1"/>
    <property type="molecule type" value="Transcribed_RNA"/>
</dbReference>